<accession>A0ABW8UD47</accession>
<dbReference type="Gene3D" id="3.40.1170.60">
    <property type="match status" value="1"/>
</dbReference>
<gene>
    <name evidence="7" type="ORF">ACJHVH_08380</name>
</gene>
<dbReference type="PANTHER" id="PTHR11076">
    <property type="entry name" value="DNA REPAIR POLYMERASE UMUC / TRANSFERASE FAMILY MEMBER"/>
    <property type="match status" value="1"/>
</dbReference>
<keyword evidence="3" id="KW-0741">SOS mutagenesis</keyword>
<comment type="similarity">
    <text evidence="1">Belongs to the DNA polymerase type-Y family.</text>
</comment>
<organism evidence="7 8">
    <name type="scientific">Moraxella oculi</name>
    <dbReference type="NCBI Taxonomy" id="2940516"/>
    <lineage>
        <taxon>Bacteria</taxon>
        <taxon>Pseudomonadati</taxon>
        <taxon>Pseudomonadota</taxon>
        <taxon>Gammaproteobacteria</taxon>
        <taxon>Moraxellales</taxon>
        <taxon>Moraxellaceae</taxon>
        <taxon>Moraxella</taxon>
    </lineage>
</organism>
<evidence type="ECO:0000256" key="1">
    <source>
        <dbReference type="ARBA" id="ARBA00010945"/>
    </source>
</evidence>
<dbReference type="EMBL" id="JBJJXE010000017">
    <property type="protein sequence ID" value="MFL1732996.1"/>
    <property type="molecule type" value="Genomic_DNA"/>
</dbReference>
<evidence type="ECO:0000256" key="4">
    <source>
        <dbReference type="ARBA" id="ARBA00023204"/>
    </source>
</evidence>
<name>A0ABW8UD47_9GAMM</name>
<proteinExistence type="inferred from homology"/>
<dbReference type="InterPro" id="IPR043128">
    <property type="entry name" value="Rev_trsase/Diguanyl_cyclase"/>
</dbReference>
<dbReference type="CDD" id="cd01700">
    <property type="entry name" value="PolY_Pol_V_umuC"/>
    <property type="match status" value="1"/>
</dbReference>
<dbReference type="InterPro" id="IPR001126">
    <property type="entry name" value="UmuC"/>
</dbReference>
<evidence type="ECO:0000313" key="7">
    <source>
        <dbReference type="EMBL" id="MFL1732996.1"/>
    </source>
</evidence>
<dbReference type="Pfam" id="PF13438">
    <property type="entry name" value="DUF4113"/>
    <property type="match status" value="1"/>
</dbReference>
<dbReference type="InterPro" id="IPR025188">
    <property type="entry name" value="DUF4113"/>
</dbReference>
<dbReference type="InterPro" id="IPR043502">
    <property type="entry name" value="DNA/RNA_pol_sf"/>
</dbReference>
<evidence type="ECO:0000256" key="5">
    <source>
        <dbReference type="ARBA" id="ARBA00023236"/>
    </source>
</evidence>
<evidence type="ECO:0000256" key="2">
    <source>
        <dbReference type="ARBA" id="ARBA00022763"/>
    </source>
</evidence>
<feature type="domain" description="UmuC" evidence="6">
    <location>
        <begin position="15"/>
        <end position="200"/>
    </location>
</feature>
<evidence type="ECO:0000313" key="8">
    <source>
        <dbReference type="Proteomes" id="UP001624684"/>
    </source>
</evidence>
<dbReference type="Proteomes" id="UP001624684">
    <property type="component" value="Unassembled WGS sequence"/>
</dbReference>
<dbReference type="Gene3D" id="1.10.150.20">
    <property type="entry name" value="5' to 3' exonuclease, C-terminal subdomain"/>
    <property type="match status" value="1"/>
</dbReference>
<protein>
    <submittedName>
        <fullName evidence="7">Y-family DNA polymerase</fullName>
    </submittedName>
</protein>
<dbReference type="Gene3D" id="3.30.70.270">
    <property type="match status" value="1"/>
</dbReference>
<dbReference type="Pfam" id="PF11799">
    <property type="entry name" value="IMS_C"/>
    <property type="match status" value="1"/>
</dbReference>
<comment type="caution">
    <text evidence="7">The sequence shown here is derived from an EMBL/GenBank/DDBJ whole genome shotgun (WGS) entry which is preliminary data.</text>
</comment>
<keyword evidence="5" id="KW-0742">SOS response</keyword>
<keyword evidence="8" id="KW-1185">Reference proteome</keyword>
<reference evidence="7 8" key="1">
    <citation type="submission" date="2024-11" db="EMBL/GenBank/DDBJ databases">
        <title>First Report of Moraxella oculi in Brazil in an Infectious Bovine Keratoconjunctivitis Outbreak.</title>
        <authorList>
            <person name="Carvalho C.V."/>
            <person name="Domingues R."/>
            <person name="Coutinho C."/>
            <person name="Honorio N.T.B.S."/>
            <person name="Faza D.R.L.R."/>
            <person name="Carvalho W.A."/>
            <person name="Machado A.B.F."/>
            <person name="Martins M.F."/>
            <person name="Gaspar E.B."/>
        </authorList>
    </citation>
    <scope>NUCLEOTIDE SEQUENCE [LARGE SCALE GENOMIC DNA]</scope>
    <source>
        <strain evidence="7 8">2117LE</strain>
    </source>
</reference>
<dbReference type="InterPro" id="IPR050116">
    <property type="entry name" value="DNA_polymerase-Y"/>
</dbReference>
<dbReference type="PROSITE" id="PS50173">
    <property type="entry name" value="UMUC"/>
    <property type="match status" value="1"/>
</dbReference>
<dbReference type="InterPro" id="IPR017961">
    <property type="entry name" value="DNA_pol_Y-fam_little_finger"/>
</dbReference>
<dbReference type="RefSeq" id="WP_407069503.1">
    <property type="nucleotide sequence ID" value="NZ_JBJJXE010000017.1"/>
</dbReference>
<keyword evidence="2" id="KW-0227">DNA damage</keyword>
<evidence type="ECO:0000256" key="3">
    <source>
        <dbReference type="ARBA" id="ARBA00023199"/>
    </source>
</evidence>
<dbReference type="Pfam" id="PF00817">
    <property type="entry name" value="IMS"/>
    <property type="match status" value="1"/>
</dbReference>
<sequence>MSLKKHGVHGVARMYALIDGNSFYCSCEQVFRPALKDKAVVVLSNNDGCVVSRTAQAKALGIKMGVPYFQVKHLVSQGSLFAFSSNHELYGDMSNRMMKTIEGMVPAVEIYSIDECFAQLNGIKDLQGLGKQIKQRVMQWVGIPTCVGIAPTKTLAKFCNHLAKKHPKHFGGIVVWTDWSFNVQQRALKSESVREIWGIGNKIAAKLAMLNIHSAWDFVQAEENFIRHHFSINIVKTHLEMRGLACLALEEPQSRRHIVRSRSFGKLVGDLQALQSVVTHHVKSGVHALRKECSKAHTISVFIHTDRFRQDKQYSGLKTIGLPHASDDVIRLHQIAQELLQQIYKPQYPYKKCGIMLGGLSQGPFEQSLLFDEASDDDRLMKAWDEVMARFGKNSITFGTGLSNKDWQMRRDHLSPCFTTDIDGLLVVS</sequence>
<dbReference type="SUPFAM" id="SSF56672">
    <property type="entry name" value="DNA/RNA polymerases"/>
    <property type="match status" value="1"/>
</dbReference>
<evidence type="ECO:0000259" key="6">
    <source>
        <dbReference type="PROSITE" id="PS50173"/>
    </source>
</evidence>
<dbReference type="PANTHER" id="PTHR11076:SF34">
    <property type="entry name" value="PROTEIN UMUC"/>
    <property type="match status" value="1"/>
</dbReference>
<keyword evidence="4" id="KW-0234">DNA repair</keyword>